<accession>A0ABX4PQV4</accession>
<gene>
    <name evidence="2" type="ORF">ATI02_0113</name>
</gene>
<evidence type="ECO:0000259" key="1">
    <source>
        <dbReference type="Pfam" id="PF07693"/>
    </source>
</evidence>
<protein>
    <submittedName>
        <fullName evidence="2">KAP-like P-loop domain-containing protein</fullName>
    </submittedName>
</protein>
<dbReference type="Proteomes" id="UP000232455">
    <property type="component" value="Unassembled WGS sequence"/>
</dbReference>
<name>A0ABX4PQV4_9PSED</name>
<sequence length="443" mass="50090">MHLIIPSYEPAAGEGFGKDLFNRKPFATSLTNLVRRTNDPLVISLNGHWGEGKTTFVKAWQTLLDENNVPNIYIDAFASDYVDDAFMVVAGAITDYVQQKIPKDKTEVFLDKAKHVGAHLLSLSTKIGIRAATAGIVSGDDFKDLDKAVEGAGADISKSAEEYIKQKLINHKKESASIIQFKKYLSTIPNLLKPKTDHSLTIIIDELDRCRPSFAVEMLEKIKHLFSVNNITFVLVINKTQLQESIRATYGTNIDAHTYLQKFLTIEADIPLKGLSEKSTVSIYCEYLAEAHDLDDKEDVQVLMAALGDQLGMTLRQMERAFSIYALTSLSGRMPRDESIGLFVVLCVIKVTHPDIFFRIKNDTITYSEIYKTLNYIESGDKEYPHELNFSLKWLKALIISNDEYVKLPEDDYSKQLFSRGHRRNRKKMVEDATNRISTFNIS</sequence>
<evidence type="ECO:0000313" key="2">
    <source>
        <dbReference type="EMBL" id="PKA67416.1"/>
    </source>
</evidence>
<dbReference type="Gene3D" id="3.40.50.300">
    <property type="entry name" value="P-loop containing nucleotide triphosphate hydrolases"/>
    <property type="match status" value="1"/>
</dbReference>
<dbReference type="InterPro" id="IPR011646">
    <property type="entry name" value="KAP_P-loop"/>
</dbReference>
<dbReference type="RefSeq" id="WP_157815117.1">
    <property type="nucleotide sequence ID" value="NZ_PHHE01000001.1"/>
</dbReference>
<feature type="domain" description="KAP NTPase" evidence="1">
    <location>
        <begin position="23"/>
        <end position="321"/>
    </location>
</feature>
<organism evidence="2 3">
    <name type="scientific">Pseudomonas baetica</name>
    <dbReference type="NCBI Taxonomy" id="674054"/>
    <lineage>
        <taxon>Bacteria</taxon>
        <taxon>Pseudomonadati</taxon>
        <taxon>Pseudomonadota</taxon>
        <taxon>Gammaproteobacteria</taxon>
        <taxon>Pseudomonadales</taxon>
        <taxon>Pseudomonadaceae</taxon>
        <taxon>Pseudomonas</taxon>
    </lineage>
</organism>
<proteinExistence type="predicted"/>
<evidence type="ECO:0000313" key="3">
    <source>
        <dbReference type="Proteomes" id="UP000232455"/>
    </source>
</evidence>
<reference evidence="2 3" key="1">
    <citation type="submission" date="2017-11" db="EMBL/GenBank/DDBJ databases">
        <title>Genome sequencing of a diverse group of Pseudomonas species.</title>
        <authorList>
            <person name="Loper J."/>
        </authorList>
    </citation>
    <scope>NUCLEOTIDE SEQUENCE [LARGE SCALE GENOMIC DNA]</scope>
    <source>
        <strain evidence="2 3">LMG 25716</strain>
    </source>
</reference>
<dbReference type="InterPro" id="IPR027417">
    <property type="entry name" value="P-loop_NTPase"/>
</dbReference>
<comment type="caution">
    <text evidence="2">The sequence shown here is derived from an EMBL/GenBank/DDBJ whole genome shotgun (WGS) entry which is preliminary data.</text>
</comment>
<dbReference type="Pfam" id="PF07693">
    <property type="entry name" value="KAP_NTPase"/>
    <property type="match status" value="1"/>
</dbReference>
<dbReference type="SUPFAM" id="SSF52540">
    <property type="entry name" value="P-loop containing nucleoside triphosphate hydrolases"/>
    <property type="match status" value="1"/>
</dbReference>
<keyword evidence="3" id="KW-1185">Reference proteome</keyword>
<dbReference type="EMBL" id="PHHE01000001">
    <property type="protein sequence ID" value="PKA67416.1"/>
    <property type="molecule type" value="Genomic_DNA"/>
</dbReference>